<dbReference type="OrthoDB" id="1492637at2"/>
<keyword evidence="3" id="KW-1185">Reference proteome</keyword>
<reference evidence="2 3" key="1">
    <citation type="submission" date="2017-10" db="EMBL/GenBank/DDBJ databases">
        <title>The draft genome sequence of Lewinella marina KCTC 32374.</title>
        <authorList>
            <person name="Wang K."/>
        </authorList>
    </citation>
    <scope>NUCLEOTIDE SEQUENCE [LARGE SCALE GENOMIC DNA]</scope>
    <source>
        <strain evidence="2 3">MKG-38</strain>
    </source>
</reference>
<sequence length="255" mass="28862">MHAPDQSQAPLVGHFAARLRYRAKSSGMRFLLICFLLFSTLLSAQTLERSFGLEVAPHYNQRRISGTNNITFTQLDRIDSLETGSAGYVLGLSYESRVDRIGYTTGIRYARVGYATLEQESGQQTTFSDRVTGHYLSLPFEINFYQDVSEKDRALFLLGVAGQYHLGTRTRRTSFSDGGETGSEVLADDATYRPVVLSFITGIGYDRKLSSDWAIRFQPTFQFFLNGNLRPDTDILANRNYYQVGLRVVVRRLFI</sequence>
<dbReference type="EMBL" id="PDLO01000001">
    <property type="protein sequence ID" value="PHL00294.1"/>
    <property type="molecule type" value="Genomic_DNA"/>
</dbReference>
<accession>A0A2G0CJZ6</accession>
<protein>
    <recommendedName>
        <fullName evidence="1">Outer membrane protein beta-barrel domain-containing protein</fullName>
    </recommendedName>
</protein>
<proteinExistence type="predicted"/>
<gene>
    <name evidence="2" type="ORF">CGL56_04465</name>
</gene>
<name>A0A2G0CJZ6_9BACT</name>
<dbReference type="Proteomes" id="UP000226437">
    <property type="component" value="Unassembled WGS sequence"/>
</dbReference>
<dbReference type="Pfam" id="PF13568">
    <property type="entry name" value="OMP_b-brl_2"/>
    <property type="match status" value="1"/>
</dbReference>
<comment type="caution">
    <text evidence="2">The sequence shown here is derived from an EMBL/GenBank/DDBJ whole genome shotgun (WGS) entry which is preliminary data.</text>
</comment>
<organism evidence="2 3">
    <name type="scientific">Neolewinella marina</name>
    <dbReference type="NCBI Taxonomy" id="438751"/>
    <lineage>
        <taxon>Bacteria</taxon>
        <taxon>Pseudomonadati</taxon>
        <taxon>Bacteroidota</taxon>
        <taxon>Saprospiria</taxon>
        <taxon>Saprospirales</taxon>
        <taxon>Lewinellaceae</taxon>
        <taxon>Neolewinella</taxon>
    </lineage>
</organism>
<dbReference type="InterPro" id="IPR025665">
    <property type="entry name" value="Beta-barrel_OMP_2"/>
</dbReference>
<evidence type="ECO:0000259" key="1">
    <source>
        <dbReference type="Pfam" id="PF13568"/>
    </source>
</evidence>
<feature type="domain" description="Outer membrane protein beta-barrel" evidence="1">
    <location>
        <begin position="44"/>
        <end position="209"/>
    </location>
</feature>
<evidence type="ECO:0000313" key="3">
    <source>
        <dbReference type="Proteomes" id="UP000226437"/>
    </source>
</evidence>
<dbReference type="AlphaFoldDB" id="A0A2G0CJZ6"/>
<evidence type="ECO:0000313" key="2">
    <source>
        <dbReference type="EMBL" id="PHL00294.1"/>
    </source>
</evidence>